<dbReference type="PANTHER" id="PTHR11061:SF30">
    <property type="entry name" value="TRNA (URACIL(54)-C(5))-METHYLTRANSFERASE"/>
    <property type="match status" value="1"/>
</dbReference>
<protein>
    <submittedName>
        <fullName evidence="7">Putative RNA methyltransferase</fullName>
    </submittedName>
</protein>
<organism evidence="7 8">
    <name type="scientific">Sutterella megalosphaeroides</name>
    <dbReference type="NCBI Taxonomy" id="2494234"/>
    <lineage>
        <taxon>Bacteria</taxon>
        <taxon>Pseudomonadati</taxon>
        <taxon>Pseudomonadota</taxon>
        <taxon>Betaproteobacteria</taxon>
        <taxon>Burkholderiales</taxon>
        <taxon>Sutterellaceae</taxon>
        <taxon>Sutterella</taxon>
    </lineage>
</organism>
<keyword evidence="3 5" id="KW-0949">S-adenosyl-L-methionine</keyword>
<dbReference type="InterPro" id="IPR002792">
    <property type="entry name" value="TRAM_dom"/>
</dbReference>
<feature type="domain" description="TRAM" evidence="6">
    <location>
        <begin position="1"/>
        <end position="51"/>
    </location>
</feature>
<keyword evidence="8" id="KW-1185">Reference proteome</keyword>
<evidence type="ECO:0000256" key="5">
    <source>
        <dbReference type="PROSITE-ProRule" id="PRU01024"/>
    </source>
</evidence>
<sequence>MTGLHPSGAGLARSEHGPAVLVAGALPGDRVAARWTEPAPGGRFGLADAFEILEESEHRVDPEYPRCALAGRCGGCPLARIDYATELELKTKALVADTLAEAGFEAARVLRPALGHDVGKRAGFRNKAILYPVDLTESGTTERRFGFFEARSHRVVPAEDCPQSPDWMKRTARALARATLSAELELYDETSGTGALRALLMRDGARFGSIEPSSDVRGLAVLVVNDFPPEGSAEFERIARTLVSAMPEGVSLVAHRNARPGNALLSFEPGASTVLCGRGAVDADLLGLTFEVRPETFLQVNSLQTPVLYDAALDALHLSPGDAVLDLYCGVGTISSVLARAVGPEGRVTGVELVEASVEAARANAKRNNLANVRFEAGPVETVLPRLALERAPTKAVLDPAYKGLADSVPAVLAKLPITDLVYVSCNPKTLVRDVKRLAAFGFELESVTPVDLFPGAFHLEAVAVLRRPGDAGS</sequence>
<evidence type="ECO:0000313" key="7">
    <source>
        <dbReference type="EMBL" id="BBF23926.1"/>
    </source>
</evidence>
<dbReference type="EMBL" id="AP018786">
    <property type="protein sequence ID" value="BBF23926.1"/>
    <property type="molecule type" value="Genomic_DNA"/>
</dbReference>
<dbReference type="PROSITE" id="PS50926">
    <property type="entry name" value="TRAM"/>
    <property type="match status" value="1"/>
</dbReference>
<dbReference type="AlphaFoldDB" id="A0A2Z6IGP5"/>
<feature type="active site" description="Nucleophile" evidence="5">
    <location>
        <position position="426"/>
    </location>
</feature>
<evidence type="ECO:0000256" key="3">
    <source>
        <dbReference type="ARBA" id="ARBA00022691"/>
    </source>
</evidence>
<feature type="binding site" evidence="5">
    <location>
        <position position="328"/>
    </location>
    <ligand>
        <name>S-adenosyl-L-methionine</name>
        <dbReference type="ChEBI" id="CHEBI:59789"/>
    </ligand>
</feature>
<dbReference type="InterPro" id="IPR010280">
    <property type="entry name" value="U5_MeTrfase_fam"/>
</dbReference>
<dbReference type="InterPro" id="IPR029063">
    <property type="entry name" value="SAM-dependent_MTases_sf"/>
</dbReference>
<keyword evidence="4" id="KW-0411">Iron-sulfur</keyword>
<dbReference type="KEGG" id="sutt:SUTMEG_18170"/>
<evidence type="ECO:0000313" key="8">
    <source>
        <dbReference type="Proteomes" id="UP000271003"/>
    </source>
</evidence>
<evidence type="ECO:0000256" key="1">
    <source>
        <dbReference type="ARBA" id="ARBA00022603"/>
    </source>
</evidence>
<dbReference type="Gene3D" id="3.40.50.150">
    <property type="entry name" value="Vaccinia Virus protein VP39"/>
    <property type="match status" value="1"/>
</dbReference>
<keyword evidence="4" id="KW-0479">Metal-binding</keyword>
<dbReference type="SUPFAM" id="SSF53335">
    <property type="entry name" value="S-adenosyl-L-methionine-dependent methyltransferases"/>
    <property type="match status" value="1"/>
</dbReference>
<dbReference type="Proteomes" id="UP000271003">
    <property type="component" value="Chromosome"/>
</dbReference>
<feature type="binding site" evidence="5">
    <location>
        <position position="299"/>
    </location>
    <ligand>
        <name>S-adenosyl-L-methionine</name>
        <dbReference type="ChEBI" id="CHEBI:59789"/>
    </ligand>
</feature>
<dbReference type="GO" id="GO:0051536">
    <property type="term" value="F:iron-sulfur cluster binding"/>
    <property type="evidence" value="ECO:0007669"/>
    <property type="project" value="UniProtKB-KW"/>
</dbReference>
<dbReference type="InterPro" id="IPR025714">
    <property type="entry name" value="Methyltranfer_dom"/>
</dbReference>
<dbReference type="Pfam" id="PF13847">
    <property type="entry name" value="Methyltransf_31"/>
    <property type="match status" value="1"/>
</dbReference>
<dbReference type="Gene3D" id="2.40.50.1070">
    <property type="match status" value="1"/>
</dbReference>
<evidence type="ECO:0000256" key="4">
    <source>
        <dbReference type="ARBA" id="ARBA00023014"/>
    </source>
</evidence>
<dbReference type="GO" id="GO:0070475">
    <property type="term" value="P:rRNA base methylation"/>
    <property type="evidence" value="ECO:0007669"/>
    <property type="project" value="TreeGrafter"/>
</dbReference>
<dbReference type="NCBIfam" id="TIGR00479">
    <property type="entry name" value="rumA"/>
    <property type="match status" value="1"/>
</dbReference>
<evidence type="ECO:0000256" key="2">
    <source>
        <dbReference type="ARBA" id="ARBA00022679"/>
    </source>
</evidence>
<feature type="binding site" evidence="5">
    <location>
        <position position="399"/>
    </location>
    <ligand>
        <name>S-adenosyl-L-methionine</name>
        <dbReference type="ChEBI" id="CHEBI:59789"/>
    </ligand>
</feature>
<feature type="binding site" evidence="5">
    <location>
        <position position="352"/>
    </location>
    <ligand>
        <name>S-adenosyl-L-methionine</name>
        <dbReference type="ChEBI" id="CHEBI:59789"/>
    </ligand>
</feature>
<dbReference type="GO" id="GO:0070041">
    <property type="term" value="F:rRNA (uridine-C5-)-methyltransferase activity"/>
    <property type="evidence" value="ECO:0007669"/>
    <property type="project" value="TreeGrafter"/>
</dbReference>
<dbReference type="Gene3D" id="2.40.50.140">
    <property type="entry name" value="Nucleic acid-binding proteins"/>
    <property type="match status" value="1"/>
</dbReference>
<dbReference type="CDD" id="cd02440">
    <property type="entry name" value="AdoMet_MTases"/>
    <property type="match status" value="1"/>
</dbReference>
<name>A0A2Z6IGP5_9BURK</name>
<accession>A0A2Z6IGP5</accession>
<comment type="similarity">
    <text evidence="5">Belongs to the class I-like SAM-binding methyltransferase superfamily. RNA M5U methyltransferase family.</text>
</comment>
<dbReference type="InterPro" id="IPR012340">
    <property type="entry name" value="NA-bd_OB-fold"/>
</dbReference>
<gene>
    <name evidence="7" type="ORF">SUTMEG_18170</name>
</gene>
<proteinExistence type="inferred from homology"/>
<dbReference type="PROSITE" id="PS51687">
    <property type="entry name" value="SAM_MT_RNA_M5U"/>
    <property type="match status" value="1"/>
</dbReference>
<keyword evidence="1 5" id="KW-0489">Methyltransferase</keyword>
<reference evidence="7 8" key="1">
    <citation type="journal article" date="2018" name="Int. J. Syst. Evol. Microbiol.">
        <title>Mesosutterella multiformis gen. nov., sp. nov., a member of the family Sutterellaceae and Sutterella megalosphaeroides sp. nov., isolated from human faeces.</title>
        <authorList>
            <person name="Sakamoto M."/>
            <person name="Ikeyama N."/>
            <person name="Kunihiro T."/>
            <person name="Iino T."/>
            <person name="Yuki M."/>
            <person name="Ohkuma M."/>
        </authorList>
    </citation>
    <scope>NUCLEOTIDE SEQUENCE [LARGE SCALE GENOMIC DNA]</scope>
    <source>
        <strain evidence="7 8">6FBBBH3</strain>
    </source>
</reference>
<keyword evidence="4" id="KW-0408">Iron</keyword>
<keyword evidence="2 5" id="KW-0808">Transferase</keyword>
<evidence type="ECO:0000259" key="6">
    <source>
        <dbReference type="PROSITE" id="PS50926"/>
    </source>
</evidence>
<dbReference type="PANTHER" id="PTHR11061">
    <property type="entry name" value="RNA M5U METHYLTRANSFERASE"/>
    <property type="match status" value="1"/>
</dbReference>